<reference evidence="1" key="1">
    <citation type="submission" date="2022-07" db="EMBL/GenBank/DDBJ databases">
        <title>Genome analysis of Parmales, a sister group of diatoms, reveals the evolutionary specialization of diatoms from phago-mixotrophs to photoautotrophs.</title>
        <authorList>
            <person name="Ban H."/>
            <person name="Sato S."/>
            <person name="Yoshikawa S."/>
            <person name="Kazumasa Y."/>
            <person name="Nakamura Y."/>
            <person name="Ichinomiya M."/>
            <person name="Saitoh K."/>
            <person name="Sato N."/>
            <person name="Blanc-Mathieu R."/>
            <person name="Endo H."/>
            <person name="Kuwata A."/>
            <person name="Ogata H."/>
        </authorList>
    </citation>
    <scope>NUCLEOTIDE SEQUENCE</scope>
</reference>
<dbReference type="OrthoDB" id="2152248at2759"/>
<organism evidence="1 2">
    <name type="scientific">Triparma retinervis</name>
    <dbReference type="NCBI Taxonomy" id="2557542"/>
    <lineage>
        <taxon>Eukaryota</taxon>
        <taxon>Sar</taxon>
        <taxon>Stramenopiles</taxon>
        <taxon>Ochrophyta</taxon>
        <taxon>Bolidophyceae</taxon>
        <taxon>Parmales</taxon>
        <taxon>Triparmaceae</taxon>
        <taxon>Triparma</taxon>
    </lineage>
</organism>
<accession>A0A9W7FIC8</accession>
<proteinExistence type="predicted"/>
<gene>
    <name evidence="1" type="ORF">TrRE_jg13075</name>
</gene>
<dbReference type="EMBL" id="BRXZ01000486">
    <property type="protein sequence ID" value="GMI12578.1"/>
    <property type="molecule type" value="Genomic_DNA"/>
</dbReference>
<sequence>MLTNGRTDPLSSMAKSYDQFYYVAENYYGAKGGGYADFLGDYTTSTEDLTLIEYGEDGVNVKLIDHNGGCTLYDTCLGHCFPTEPPAVCSASEITFWPGYVDYYSWNHRCCVDGWSHGEEVVEFFMANSCDGTTIAPTPTPSDAPTQNEASIMEGGSSAGRAGSHWAVFASAATIMVALLFE</sequence>
<dbReference type="AlphaFoldDB" id="A0A9W7FIC8"/>
<keyword evidence="2" id="KW-1185">Reference proteome</keyword>
<evidence type="ECO:0000313" key="1">
    <source>
        <dbReference type="EMBL" id="GMI12578.1"/>
    </source>
</evidence>
<name>A0A9W7FIC8_9STRA</name>
<comment type="caution">
    <text evidence="1">The sequence shown here is derived from an EMBL/GenBank/DDBJ whole genome shotgun (WGS) entry which is preliminary data.</text>
</comment>
<protein>
    <submittedName>
        <fullName evidence="1">Uncharacterized protein</fullName>
    </submittedName>
</protein>
<dbReference type="Proteomes" id="UP001165082">
    <property type="component" value="Unassembled WGS sequence"/>
</dbReference>
<evidence type="ECO:0000313" key="2">
    <source>
        <dbReference type="Proteomes" id="UP001165082"/>
    </source>
</evidence>